<gene>
    <name evidence="1" type="ORF">ACFQ2O_04465</name>
</gene>
<proteinExistence type="predicted"/>
<protein>
    <submittedName>
        <fullName evidence="1">DUF4265 domain-containing protein</fullName>
    </submittedName>
</protein>
<name>A0ABW3SKR7_9BACT</name>
<dbReference type="Proteomes" id="UP001597094">
    <property type="component" value="Unassembled WGS sequence"/>
</dbReference>
<sequence length="160" mass="18410">MSEKKKAHKITFRFHSELFDKEVTEELWAIEVDAAQGLYQIDSMPSFVPLIATEDIVRAEFSRMEEGLLYKETVTPSGNSNIQVIRHNEDTPLLDLRKRFAELGCVSEQINEDFFILEVPLTVNYANVKELLDELEAEEEIEYAEPCLSDVHREQTSGEV</sequence>
<dbReference type="RefSeq" id="WP_377523206.1">
    <property type="nucleotide sequence ID" value="NZ_JBHTLD010000023.1"/>
</dbReference>
<organism evidence="1 2">
    <name type="scientific">Pontibacter rugosus</name>
    <dbReference type="NCBI Taxonomy" id="1745966"/>
    <lineage>
        <taxon>Bacteria</taxon>
        <taxon>Pseudomonadati</taxon>
        <taxon>Bacteroidota</taxon>
        <taxon>Cytophagia</taxon>
        <taxon>Cytophagales</taxon>
        <taxon>Hymenobacteraceae</taxon>
        <taxon>Pontibacter</taxon>
    </lineage>
</organism>
<accession>A0ABW3SKR7</accession>
<evidence type="ECO:0000313" key="2">
    <source>
        <dbReference type="Proteomes" id="UP001597094"/>
    </source>
</evidence>
<dbReference type="EMBL" id="JBHTLD010000023">
    <property type="protein sequence ID" value="MFD1185452.1"/>
    <property type="molecule type" value="Genomic_DNA"/>
</dbReference>
<reference evidence="2" key="1">
    <citation type="journal article" date="2019" name="Int. J. Syst. Evol. Microbiol.">
        <title>The Global Catalogue of Microorganisms (GCM) 10K type strain sequencing project: providing services to taxonomists for standard genome sequencing and annotation.</title>
        <authorList>
            <consortium name="The Broad Institute Genomics Platform"/>
            <consortium name="The Broad Institute Genome Sequencing Center for Infectious Disease"/>
            <person name="Wu L."/>
            <person name="Ma J."/>
        </authorList>
    </citation>
    <scope>NUCLEOTIDE SEQUENCE [LARGE SCALE GENOMIC DNA]</scope>
    <source>
        <strain evidence="2">JCM 31319</strain>
    </source>
</reference>
<comment type="caution">
    <text evidence="1">The sequence shown here is derived from an EMBL/GenBank/DDBJ whole genome shotgun (WGS) entry which is preliminary data.</text>
</comment>
<dbReference type="InterPro" id="IPR025361">
    <property type="entry name" value="DUF4265"/>
</dbReference>
<evidence type="ECO:0000313" key="1">
    <source>
        <dbReference type="EMBL" id="MFD1185452.1"/>
    </source>
</evidence>
<keyword evidence="2" id="KW-1185">Reference proteome</keyword>
<dbReference type="Pfam" id="PF14085">
    <property type="entry name" value="DUF4265"/>
    <property type="match status" value="1"/>
</dbReference>